<organism evidence="2 3">
    <name type="scientific">Streptomyces fuscichromogenes</name>
    <dbReference type="NCBI Taxonomy" id="1324013"/>
    <lineage>
        <taxon>Bacteria</taxon>
        <taxon>Bacillati</taxon>
        <taxon>Actinomycetota</taxon>
        <taxon>Actinomycetes</taxon>
        <taxon>Kitasatosporales</taxon>
        <taxon>Streptomycetaceae</taxon>
        <taxon>Streptomyces</taxon>
    </lineage>
</organism>
<evidence type="ECO:0000259" key="1">
    <source>
        <dbReference type="Pfam" id="PF01370"/>
    </source>
</evidence>
<reference evidence="2" key="1">
    <citation type="journal article" date="2014" name="Int. J. Syst. Evol. Microbiol.">
        <title>Complete genome sequence of Corynebacterium casei LMG S-19264T (=DSM 44701T), isolated from a smear-ripened cheese.</title>
        <authorList>
            <consortium name="US DOE Joint Genome Institute (JGI-PGF)"/>
            <person name="Walter F."/>
            <person name="Albersmeier A."/>
            <person name="Kalinowski J."/>
            <person name="Ruckert C."/>
        </authorList>
    </citation>
    <scope>NUCLEOTIDE SEQUENCE</scope>
    <source>
        <strain evidence="2">CGMCC 4.7110</strain>
    </source>
</reference>
<dbReference type="SUPFAM" id="SSF51735">
    <property type="entry name" value="NAD(P)-binding Rossmann-fold domains"/>
    <property type="match status" value="1"/>
</dbReference>
<name>A0A917XB57_9ACTN</name>
<dbReference type="Pfam" id="PF01370">
    <property type="entry name" value="Epimerase"/>
    <property type="match status" value="1"/>
</dbReference>
<keyword evidence="3" id="KW-1185">Reference proteome</keyword>
<dbReference type="InterPro" id="IPR051783">
    <property type="entry name" value="NAD(P)-dependent_oxidoreduct"/>
</dbReference>
<dbReference type="EMBL" id="BMML01000005">
    <property type="protein sequence ID" value="GGN04343.1"/>
    <property type="molecule type" value="Genomic_DNA"/>
</dbReference>
<feature type="domain" description="NAD-dependent epimerase/dehydratase" evidence="1">
    <location>
        <begin position="3"/>
        <end position="76"/>
    </location>
</feature>
<dbReference type="Proteomes" id="UP000653411">
    <property type="component" value="Unassembled WGS sequence"/>
</dbReference>
<dbReference type="PANTHER" id="PTHR48079">
    <property type="entry name" value="PROTEIN YEEZ"/>
    <property type="match status" value="1"/>
</dbReference>
<accession>A0A917XB57</accession>
<evidence type="ECO:0000313" key="3">
    <source>
        <dbReference type="Proteomes" id="UP000653411"/>
    </source>
</evidence>
<evidence type="ECO:0000313" key="2">
    <source>
        <dbReference type="EMBL" id="GGN04343.1"/>
    </source>
</evidence>
<dbReference type="InterPro" id="IPR001509">
    <property type="entry name" value="Epimerase_deHydtase"/>
</dbReference>
<dbReference type="CDD" id="cd05262">
    <property type="entry name" value="SDR_a7"/>
    <property type="match status" value="1"/>
</dbReference>
<proteinExistence type="predicted"/>
<gene>
    <name evidence="2" type="ORF">GCM10011578_027510</name>
</gene>
<dbReference type="PANTHER" id="PTHR48079:SF6">
    <property type="entry name" value="NAD(P)-BINDING DOMAIN-CONTAINING PROTEIN-RELATED"/>
    <property type="match status" value="1"/>
</dbReference>
<dbReference type="InterPro" id="IPR036291">
    <property type="entry name" value="NAD(P)-bd_dom_sf"/>
</dbReference>
<reference evidence="2" key="2">
    <citation type="submission" date="2020-09" db="EMBL/GenBank/DDBJ databases">
        <authorList>
            <person name="Sun Q."/>
            <person name="Zhou Y."/>
        </authorList>
    </citation>
    <scope>NUCLEOTIDE SEQUENCE</scope>
    <source>
        <strain evidence="2">CGMCC 4.7110</strain>
    </source>
</reference>
<dbReference type="AlphaFoldDB" id="A0A917XB57"/>
<dbReference type="GO" id="GO:0004029">
    <property type="term" value="F:aldehyde dehydrogenase (NAD+) activity"/>
    <property type="evidence" value="ECO:0007669"/>
    <property type="project" value="TreeGrafter"/>
</dbReference>
<protein>
    <submittedName>
        <fullName evidence="2">Oxidoreductase</fullName>
    </submittedName>
</protein>
<sequence length="296" mass="30816">MRVFVTGASGHIASAVIPELLNAGHEVVGLARSENSAAAVKALGAEVRRGDLADPDGLRAAAAEADAVVHLAFDHAAMAAGDMAGAAATDRAVVQAFGEALAGTGKAFLGVGMGHGDGNEHLGAAYSANPRIATVRLFGEFTGQGVRTVLVGIPPVVHSARDRDGFLPILIRIARAKGVSGYPGDGSNRWSAVHTLDLARLYRLALEKAPAGAELHAAADEGVAVRDIADVIGRRLGIPVQSVPEDRRDEHFGFFGAFVSRDMLVRSGRTRELLGWQPVEPGLVADLEQGHYFAGE</sequence>
<dbReference type="RefSeq" id="WP_189262945.1">
    <property type="nucleotide sequence ID" value="NZ_BMML01000005.1"/>
</dbReference>
<dbReference type="GO" id="GO:0005737">
    <property type="term" value="C:cytoplasm"/>
    <property type="evidence" value="ECO:0007669"/>
    <property type="project" value="TreeGrafter"/>
</dbReference>
<comment type="caution">
    <text evidence="2">The sequence shown here is derived from an EMBL/GenBank/DDBJ whole genome shotgun (WGS) entry which is preliminary data.</text>
</comment>
<dbReference type="Gene3D" id="3.40.50.720">
    <property type="entry name" value="NAD(P)-binding Rossmann-like Domain"/>
    <property type="match status" value="2"/>
</dbReference>